<dbReference type="Pfam" id="PF05795">
    <property type="entry name" value="Plasmodium_Vir"/>
    <property type="match status" value="1"/>
</dbReference>
<evidence type="ECO:0000256" key="1">
    <source>
        <dbReference type="SAM" id="MobiDB-lite"/>
    </source>
</evidence>
<accession>A0A8S4HEU8</accession>
<keyword evidence="2" id="KW-0472">Membrane</keyword>
<evidence type="ECO:0000313" key="3">
    <source>
        <dbReference type="EMBL" id="CAG9482019.1"/>
    </source>
</evidence>
<evidence type="ECO:0000256" key="2">
    <source>
        <dbReference type="SAM" id="Phobius"/>
    </source>
</evidence>
<reference evidence="3" key="1">
    <citation type="submission" date="2021-09" db="EMBL/GenBank/DDBJ databases">
        <authorList>
            <consortium name="Pathogen Informatics"/>
        </authorList>
    </citation>
    <scope>NUCLEOTIDE SEQUENCE</scope>
    <source>
        <strain evidence="3">PvW1</strain>
    </source>
</reference>
<comment type="caution">
    <text evidence="3">The sequence shown here is derived from an EMBL/GenBank/DDBJ whole genome shotgun (WGS) entry which is preliminary data.</text>
</comment>
<dbReference type="InterPro" id="IPR008780">
    <property type="entry name" value="Plasmodium_Vir"/>
</dbReference>
<feature type="transmembrane region" description="Helical" evidence="2">
    <location>
        <begin position="370"/>
        <end position="391"/>
    </location>
</feature>
<sequence length="451" mass="50942">MAKPAAASVISAEKLEKAAEVLKLKTYYDDFFSKNEQPKSADLCKIFDTQDKKKENEKKICLKLVRHLEKIGEITEKPKRDEHCNYLTYWFYDELGEIYKDYSKKKEDISSFNDLIGVVNKVNVPQSRYPKCTLKSENGVSLDEWKKRKISYIYFKKHNDISTDIAKSPSSDKCEKYFTYLNYINSFYSAYNSKHCGFFSLTPNYFACDSKFNPKNLLSTVEKCKTKDSGGGNGSFILSIFGIGSRPATSSVNKQGAEAQRTVAAAGLAKDKGRKEVTGDSLGSGGSKALSSLPKPETANRRHSTGPQQQTGLGGITQPRITVSTESELTHRNNDGSHSAPGIEQTKLVGTTNSFSNFFEKTSAILKSEYFRHSIVGASIIGVLVFLYFFFKSTPIGSQTNKGEKKKRRPQNNYYDEYEEELPRYESQQSLAESQMSDAYISYQPRRDRYY</sequence>
<dbReference type="AlphaFoldDB" id="A0A8S4HEU8"/>
<protein>
    <submittedName>
        <fullName evidence="3">(malaria parasite P. vivax) hypothetical protein</fullName>
    </submittedName>
</protein>
<feature type="region of interest" description="Disordered" evidence="1">
    <location>
        <begin position="398"/>
        <end position="438"/>
    </location>
</feature>
<keyword evidence="2" id="KW-0812">Transmembrane</keyword>
<keyword evidence="2" id="KW-1133">Transmembrane helix</keyword>
<name>A0A8S4HEU8_PLAVI</name>
<feature type="compositionally biased region" description="Basic and acidic residues" evidence="1">
    <location>
        <begin position="269"/>
        <end position="278"/>
    </location>
</feature>
<dbReference type="VEuPathDB" id="PlasmoDB:PVPAM_000005900"/>
<gene>
    <name evidence="3" type="ORF">PVW1_060036300</name>
</gene>
<feature type="region of interest" description="Disordered" evidence="1">
    <location>
        <begin position="264"/>
        <end position="319"/>
    </location>
</feature>
<proteinExistence type="predicted"/>
<evidence type="ECO:0000313" key="4">
    <source>
        <dbReference type="Proteomes" id="UP000779233"/>
    </source>
</evidence>
<dbReference type="Proteomes" id="UP000779233">
    <property type="component" value="Unassembled WGS sequence"/>
</dbReference>
<dbReference type="EMBL" id="CAJZCX010000012">
    <property type="protein sequence ID" value="CAG9482019.1"/>
    <property type="molecule type" value="Genomic_DNA"/>
</dbReference>
<organism evidence="3 4">
    <name type="scientific">Plasmodium vivax</name>
    <name type="common">malaria parasite P. vivax</name>
    <dbReference type="NCBI Taxonomy" id="5855"/>
    <lineage>
        <taxon>Eukaryota</taxon>
        <taxon>Sar</taxon>
        <taxon>Alveolata</taxon>
        <taxon>Apicomplexa</taxon>
        <taxon>Aconoidasida</taxon>
        <taxon>Haemosporida</taxon>
        <taxon>Plasmodiidae</taxon>
        <taxon>Plasmodium</taxon>
        <taxon>Plasmodium (Plasmodium)</taxon>
    </lineage>
</organism>
<feature type="compositionally biased region" description="Polar residues" evidence="1">
    <location>
        <begin position="426"/>
        <end position="437"/>
    </location>
</feature>